<evidence type="ECO:0000256" key="5">
    <source>
        <dbReference type="SAM" id="Phobius"/>
    </source>
</evidence>
<dbReference type="RefSeq" id="WP_214610107.1">
    <property type="nucleotide sequence ID" value="NZ_JACATN010000001.1"/>
</dbReference>
<dbReference type="EMBL" id="JACATN010000001">
    <property type="protein sequence ID" value="MBT2159824.1"/>
    <property type="molecule type" value="Genomic_DNA"/>
</dbReference>
<reference evidence="7" key="2">
    <citation type="submission" date="2023-07" db="EMBL/GenBank/DDBJ databases">
        <title>Zobellia barbeyronii sp. nov., a new marine flavobacterium, isolated from green and red algae.</title>
        <authorList>
            <person name="Nedashkovskaya O.I."/>
            <person name="Otstavnykh N."/>
            <person name="Zhukova N."/>
            <person name="Guzev K."/>
            <person name="Chausova V."/>
            <person name="Tekutyeva L."/>
            <person name="Mikhailov V."/>
            <person name="Isaeva M."/>
        </authorList>
    </citation>
    <scope>NUCLEOTIDE SEQUENCE [LARGE SCALE GENOMIC DNA]</scope>
    <source>
        <strain evidence="7">KMM 6746</strain>
    </source>
</reference>
<comment type="caution">
    <text evidence="6">The sequence shown here is derived from an EMBL/GenBank/DDBJ whole genome shotgun (WGS) entry which is preliminary data.</text>
</comment>
<evidence type="ECO:0000256" key="3">
    <source>
        <dbReference type="ARBA" id="ARBA00022989"/>
    </source>
</evidence>
<name>A0ABS5W9C4_9FLAO</name>
<keyword evidence="3 5" id="KW-1133">Transmembrane helix</keyword>
<keyword evidence="4 5" id="KW-0472">Membrane</keyword>
<evidence type="ECO:0000256" key="4">
    <source>
        <dbReference type="ARBA" id="ARBA00023136"/>
    </source>
</evidence>
<dbReference type="Pfam" id="PF13564">
    <property type="entry name" value="DoxX_2"/>
    <property type="match status" value="1"/>
</dbReference>
<reference evidence="6 7" key="1">
    <citation type="submission" date="2020-06" db="EMBL/GenBank/DDBJ databases">
        <authorList>
            <person name="Isaeva M.P."/>
            <person name="Chernysheva N.Y."/>
        </authorList>
    </citation>
    <scope>NUCLEOTIDE SEQUENCE [LARGE SCALE GENOMIC DNA]</scope>
    <source>
        <strain evidence="6 7">KMM 6746</strain>
    </source>
</reference>
<feature type="transmembrane region" description="Helical" evidence="5">
    <location>
        <begin position="72"/>
        <end position="91"/>
    </location>
</feature>
<feature type="transmembrane region" description="Helical" evidence="5">
    <location>
        <begin position="7"/>
        <end position="24"/>
    </location>
</feature>
<keyword evidence="7" id="KW-1185">Reference proteome</keyword>
<comment type="subcellular location">
    <subcellularLocation>
        <location evidence="1">Membrane</location>
        <topology evidence="1">Multi-pass membrane protein</topology>
    </subcellularLocation>
</comment>
<evidence type="ECO:0000313" key="6">
    <source>
        <dbReference type="EMBL" id="MBT2159824.1"/>
    </source>
</evidence>
<dbReference type="InterPro" id="IPR032808">
    <property type="entry name" value="DoxX"/>
</dbReference>
<evidence type="ECO:0000256" key="1">
    <source>
        <dbReference type="ARBA" id="ARBA00004141"/>
    </source>
</evidence>
<organism evidence="6 7">
    <name type="scientific">Zobellia barbeyronii</name>
    <dbReference type="NCBI Taxonomy" id="2748009"/>
    <lineage>
        <taxon>Bacteria</taxon>
        <taxon>Pseudomonadati</taxon>
        <taxon>Bacteroidota</taxon>
        <taxon>Flavobacteriia</taxon>
        <taxon>Flavobacteriales</taxon>
        <taxon>Flavobacteriaceae</taxon>
        <taxon>Zobellia</taxon>
    </lineage>
</organism>
<accession>A0ABS5W9C4</accession>
<evidence type="ECO:0000256" key="2">
    <source>
        <dbReference type="ARBA" id="ARBA00022692"/>
    </source>
</evidence>
<evidence type="ECO:0000313" key="7">
    <source>
        <dbReference type="Proteomes" id="UP000740413"/>
    </source>
</evidence>
<gene>
    <name evidence="6" type="ORF">HW347_01030</name>
</gene>
<keyword evidence="2 5" id="KW-0812">Transmembrane</keyword>
<proteinExistence type="predicted"/>
<protein>
    <submittedName>
        <fullName evidence="6">DoxX family protein</fullName>
    </submittedName>
</protein>
<feature type="transmembrane region" description="Helical" evidence="5">
    <location>
        <begin position="44"/>
        <end position="63"/>
    </location>
</feature>
<feature type="transmembrane region" description="Helical" evidence="5">
    <location>
        <begin position="97"/>
        <end position="113"/>
    </location>
</feature>
<dbReference type="Proteomes" id="UP000740413">
    <property type="component" value="Unassembled WGS sequence"/>
</dbReference>
<sequence>MKTTQLYYRIALSLFSLAIIYAVANSFFNYEAVVTKFAELGYPSYLIFVLGAAQLLGLTTLVFSKSNWIREWAFAGFFLNFVFGIIAHLMIKDGNGASAVFCIIALYVTYVQNKRLTEQSKITSKDIYTQPTLKTVA</sequence>